<dbReference type="SUPFAM" id="SSF51182">
    <property type="entry name" value="RmlC-like cupins"/>
    <property type="match status" value="1"/>
</dbReference>
<evidence type="ECO:0000313" key="3">
    <source>
        <dbReference type="Proteomes" id="UP000249254"/>
    </source>
</evidence>
<keyword evidence="2" id="KW-0413">Isomerase</keyword>
<dbReference type="Pfam" id="PF07883">
    <property type="entry name" value="Cupin_2"/>
    <property type="match status" value="1"/>
</dbReference>
<keyword evidence="3" id="KW-1185">Reference proteome</keyword>
<gene>
    <name evidence="2" type="ORF">DJ017_13530</name>
</gene>
<protein>
    <submittedName>
        <fullName evidence="2">Mannose-6-phosphate isomerase</fullName>
    </submittedName>
</protein>
<dbReference type="Proteomes" id="UP000249254">
    <property type="component" value="Unassembled WGS sequence"/>
</dbReference>
<dbReference type="GO" id="GO:0016853">
    <property type="term" value="F:isomerase activity"/>
    <property type="evidence" value="ECO:0007669"/>
    <property type="project" value="UniProtKB-KW"/>
</dbReference>
<dbReference type="PANTHER" id="PTHR36114:SF1">
    <property type="entry name" value="16.7 KDA PROTEIN IN WHIE LOCUS"/>
    <property type="match status" value="1"/>
</dbReference>
<proteinExistence type="predicted"/>
<evidence type="ECO:0000259" key="1">
    <source>
        <dbReference type="Pfam" id="PF07883"/>
    </source>
</evidence>
<feature type="domain" description="Cupin type-2" evidence="1">
    <location>
        <begin position="46"/>
        <end position="94"/>
    </location>
</feature>
<evidence type="ECO:0000313" key="2">
    <source>
        <dbReference type="EMBL" id="RAK55462.1"/>
    </source>
</evidence>
<dbReference type="InterPro" id="IPR013096">
    <property type="entry name" value="Cupin_2"/>
</dbReference>
<dbReference type="Gene3D" id="2.60.120.10">
    <property type="entry name" value="Jelly Rolls"/>
    <property type="match status" value="1"/>
</dbReference>
<dbReference type="OrthoDB" id="9794183at2"/>
<accession>A0A328AKN4</accession>
<dbReference type="AlphaFoldDB" id="A0A328AKN4"/>
<dbReference type="RefSeq" id="WP_111529210.1">
    <property type="nucleotide sequence ID" value="NZ_JBHRSG010000003.1"/>
</dbReference>
<name>A0A328AKN4_9CAUL</name>
<reference evidence="3" key="1">
    <citation type="submission" date="2018-05" db="EMBL/GenBank/DDBJ databases">
        <authorList>
            <person name="Li X."/>
        </authorList>
    </citation>
    <scope>NUCLEOTIDE SEQUENCE [LARGE SCALE GENOMIC DNA]</scope>
    <source>
        <strain evidence="3">LX32</strain>
    </source>
</reference>
<dbReference type="InterPro" id="IPR014710">
    <property type="entry name" value="RmlC-like_jellyroll"/>
</dbReference>
<sequence>MIDSSRPQRVNIAERMAQFDEIWAPKIVARYNDNEVRLVKTDGEWVWHRHDETDELFIILEGEFEMDFRDHTVVVGPGEMLVVPRGVEHRPAARRGLVKLILLDPAGTPNTGDVRTATHAVEL</sequence>
<dbReference type="InterPro" id="IPR052044">
    <property type="entry name" value="PKS_Associated_Protein"/>
</dbReference>
<dbReference type="InterPro" id="IPR011051">
    <property type="entry name" value="RmlC_Cupin_sf"/>
</dbReference>
<dbReference type="PANTHER" id="PTHR36114">
    <property type="entry name" value="16.7 KDA PROTEIN IN WHIE LOCUS"/>
    <property type="match status" value="1"/>
</dbReference>
<organism evidence="2 3">
    <name type="scientific">Phenylobacterium soli</name>
    <dbReference type="NCBI Taxonomy" id="2170551"/>
    <lineage>
        <taxon>Bacteria</taxon>
        <taxon>Pseudomonadati</taxon>
        <taxon>Pseudomonadota</taxon>
        <taxon>Alphaproteobacteria</taxon>
        <taxon>Caulobacterales</taxon>
        <taxon>Caulobacteraceae</taxon>
        <taxon>Phenylobacterium</taxon>
    </lineage>
</organism>
<comment type="caution">
    <text evidence="2">The sequence shown here is derived from an EMBL/GenBank/DDBJ whole genome shotgun (WGS) entry which is preliminary data.</text>
</comment>
<dbReference type="CDD" id="cd02226">
    <property type="entry name" value="cupin_YdbB-like"/>
    <property type="match status" value="1"/>
</dbReference>
<dbReference type="EMBL" id="QFYQ01000001">
    <property type="protein sequence ID" value="RAK55462.1"/>
    <property type="molecule type" value="Genomic_DNA"/>
</dbReference>